<dbReference type="InterPro" id="IPR028903">
    <property type="entry name" value="Tox-REase-7_dom"/>
</dbReference>
<evidence type="ECO:0000313" key="3">
    <source>
        <dbReference type="EMBL" id="SNY89847.1"/>
    </source>
</evidence>
<keyword evidence="3" id="KW-0540">Nuclease</keyword>
<feature type="domain" description="Tox-REase-7" evidence="2">
    <location>
        <begin position="340"/>
        <end position="421"/>
    </location>
</feature>
<accession>A0A285M0D6</accession>
<dbReference type="Pfam" id="PF15649">
    <property type="entry name" value="Tox-REase-7"/>
    <property type="match status" value="1"/>
</dbReference>
<keyword evidence="3" id="KW-0378">Hydrolase</keyword>
<sequence>MGDVDPAAYYAAAARLIQASLTIEKALRELNKRLEDVLRSAGHHEAGVLWSTSYDQSASDVFELASFCAMAARELGYQVHGFGLIHDMHEHANNPTGPPFTPPAQPQGTSLSVALHPSKISAGGTGDKPEHWDYIAELVTKKWPDAKVAAIAAAGAAFESFGTGAETDSYAMYDDVKAQLADQTEPEIDGVLQDLVWLATAYRDTGDAAKALRPACVEVSSKTDTERQQVQAILNSLHASLLLLEGADIGAELNPTPAGRASSIAIELQRKEYRERAASDFDTLMRELEGFVATAINSNKGIYAIATASAGLLRPILGRTPRKTDPIHNGGGGHTNEETGRRGEERADVPPGPKRSIPVNGHDREPDYLNVPDQQLTEVKNKNQLDRSDTEQITDYLTWADGNGYSVILVVDHRTQLTPDVEKLVQEGKITLIRKELDDGDGH</sequence>
<dbReference type="EMBL" id="OBEG01000010">
    <property type="protein sequence ID" value="SNY89847.1"/>
    <property type="molecule type" value="Genomic_DNA"/>
</dbReference>
<protein>
    <submittedName>
        <fullName evidence="3">Restriction endonuclease fold toxin 7</fullName>
    </submittedName>
</protein>
<keyword evidence="3" id="KW-0255">Endonuclease</keyword>
<feature type="compositionally biased region" description="Basic and acidic residues" evidence="1">
    <location>
        <begin position="335"/>
        <end position="348"/>
    </location>
</feature>
<evidence type="ECO:0000259" key="2">
    <source>
        <dbReference type="Pfam" id="PF15649"/>
    </source>
</evidence>
<feature type="region of interest" description="Disordered" evidence="1">
    <location>
        <begin position="319"/>
        <end position="366"/>
    </location>
</feature>
<proteinExistence type="predicted"/>
<organism evidence="3 4">
    <name type="scientific">Nocardia amikacinitolerans</name>
    <dbReference type="NCBI Taxonomy" id="756689"/>
    <lineage>
        <taxon>Bacteria</taxon>
        <taxon>Bacillati</taxon>
        <taxon>Actinomycetota</taxon>
        <taxon>Actinomycetes</taxon>
        <taxon>Mycobacteriales</taxon>
        <taxon>Nocardiaceae</taxon>
        <taxon>Nocardia</taxon>
    </lineage>
</organism>
<dbReference type="OrthoDB" id="4515024at2"/>
<evidence type="ECO:0000256" key="1">
    <source>
        <dbReference type="SAM" id="MobiDB-lite"/>
    </source>
</evidence>
<gene>
    <name evidence="3" type="ORF">SAMN04244553_0164</name>
</gene>
<keyword evidence="4" id="KW-1185">Reference proteome</keyword>
<reference evidence="4" key="1">
    <citation type="submission" date="2017-09" db="EMBL/GenBank/DDBJ databases">
        <authorList>
            <person name="Varghese N."/>
            <person name="Submissions S."/>
        </authorList>
    </citation>
    <scope>NUCLEOTIDE SEQUENCE [LARGE SCALE GENOMIC DNA]</scope>
    <source>
        <strain evidence="4">DSM 45537</strain>
    </source>
</reference>
<dbReference type="Proteomes" id="UP000219565">
    <property type="component" value="Unassembled WGS sequence"/>
</dbReference>
<dbReference type="AlphaFoldDB" id="A0A285M0D6"/>
<dbReference type="RefSeq" id="WP_097248459.1">
    <property type="nucleotide sequence ID" value="NZ_OBEG01000010.1"/>
</dbReference>
<dbReference type="GO" id="GO:0004519">
    <property type="term" value="F:endonuclease activity"/>
    <property type="evidence" value="ECO:0007669"/>
    <property type="project" value="UniProtKB-KW"/>
</dbReference>
<name>A0A285M0D6_9NOCA</name>
<evidence type="ECO:0000313" key="4">
    <source>
        <dbReference type="Proteomes" id="UP000219565"/>
    </source>
</evidence>